<feature type="transmembrane region" description="Helical" evidence="2">
    <location>
        <begin position="67"/>
        <end position="87"/>
    </location>
</feature>
<reference evidence="4 5" key="1">
    <citation type="submission" date="2019-07" db="EMBL/GenBank/DDBJ databases">
        <title>Finished genome of Venturia effusa.</title>
        <authorList>
            <person name="Young C.A."/>
            <person name="Cox M.P."/>
            <person name="Ganley A.R.D."/>
            <person name="David W.J."/>
        </authorList>
    </citation>
    <scope>NUCLEOTIDE SEQUENCE [LARGE SCALE GENOMIC DNA]</scope>
    <source>
        <strain evidence="5">albino</strain>
    </source>
</reference>
<gene>
    <name evidence="4" type="ORF">FKW77_009506</name>
</gene>
<proteinExistence type="predicted"/>
<dbReference type="Proteomes" id="UP000316270">
    <property type="component" value="Chromosome 9"/>
</dbReference>
<keyword evidence="5" id="KW-1185">Reference proteome</keyword>
<feature type="transmembrane region" description="Helical" evidence="2">
    <location>
        <begin position="30"/>
        <end position="46"/>
    </location>
</feature>
<organism evidence="4 5">
    <name type="scientific">Venturia effusa</name>
    <dbReference type="NCBI Taxonomy" id="50376"/>
    <lineage>
        <taxon>Eukaryota</taxon>
        <taxon>Fungi</taxon>
        <taxon>Dikarya</taxon>
        <taxon>Ascomycota</taxon>
        <taxon>Pezizomycotina</taxon>
        <taxon>Dothideomycetes</taxon>
        <taxon>Pleosporomycetidae</taxon>
        <taxon>Venturiales</taxon>
        <taxon>Venturiaceae</taxon>
        <taxon>Venturia</taxon>
    </lineage>
</organism>
<feature type="compositionally biased region" description="Polar residues" evidence="1">
    <location>
        <begin position="382"/>
        <end position="393"/>
    </location>
</feature>
<sequence length="527" mass="58721">MDGSALQILHLLLSLFQVLALGSPNAIITILQHISVGLVFGIFEYSSLEYPRHAYFRRSKIPNLWRLFLFLVCLASLISLGSSNSIICLFRTLFSWLLAGIGGMDAWTFDCPKEFRVRKIAGSESSDRLGWKHSQEEKEAYNTLCDQHQLLKAQKLLVHRRDVTISVLDDLIEKQDQKNCRLELIVQKRDATIDALKAELEQRRRHRCWNSSIRPDAIGSLSSNNLLRKISQLETSLESSKAATAILHERLQNSRPKAEQPPPEVQRSYHLPQQAQIASANFQIPSFPPQNLSGFANPFDSFACYQAHTVSGHGLSSLNLPPMVTGLASTSNAIQQAQRPSALPHLPEQLPEKSPACAETSFQPQEAQIPSESQPLPAPVTNKPSASTKTVENPSQSQPSQSEVTAPSIPVRKVKAFKNRLGRDLRCDNDDLDDLEFDASYIPPPIIRFTCICKGIDEADVQLPADCTFGNLATSWSGQRRAAMKGRKLVRIEYGEHMMELDLTAQIQSNALILAEEKATVHMTLED</sequence>
<keyword evidence="2" id="KW-1133">Transmembrane helix</keyword>
<protein>
    <submittedName>
        <fullName evidence="4">Uncharacterized protein</fullName>
    </submittedName>
</protein>
<name>A0A517LD17_9PEZI</name>
<keyword evidence="2" id="KW-0472">Membrane</keyword>
<dbReference type="AlphaFoldDB" id="A0A517LD17"/>
<accession>A0A517LD17</accession>
<keyword evidence="3" id="KW-0732">Signal</keyword>
<evidence type="ECO:0000256" key="2">
    <source>
        <dbReference type="SAM" id="Phobius"/>
    </source>
</evidence>
<feature type="region of interest" description="Disordered" evidence="1">
    <location>
        <begin position="331"/>
        <end position="408"/>
    </location>
</feature>
<evidence type="ECO:0000313" key="5">
    <source>
        <dbReference type="Proteomes" id="UP000316270"/>
    </source>
</evidence>
<feature type="compositionally biased region" description="Polar residues" evidence="1">
    <location>
        <begin position="360"/>
        <end position="374"/>
    </location>
</feature>
<evidence type="ECO:0000313" key="4">
    <source>
        <dbReference type="EMBL" id="QDS73522.1"/>
    </source>
</evidence>
<feature type="signal peptide" evidence="3">
    <location>
        <begin position="1"/>
        <end position="20"/>
    </location>
</feature>
<feature type="region of interest" description="Disordered" evidence="1">
    <location>
        <begin position="251"/>
        <end position="270"/>
    </location>
</feature>
<dbReference type="OrthoDB" id="3940858at2759"/>
<evidence type="ECO:0000256" key="3">
    <source>
        <dbReference type="SAM" id="SignalP"/>
    </source>
</evidence>
<feature type="chain" id="PRO_5022022272" evidence="3">
    <location>
        <begin position="21"/>
        <end position="527"/>
    </location>
</feature>
<keyword evidence="2" id="KW-0812">Transmembrane</keyword>
<dbReference type="EMBL" id="CP042193">
    <property type="protein sequence ID" value="QDS73522.1"/>
    <property type="molecule type" value="Genomic_DNA"/>
</dbReference>
<evidence type="ECO:0000256" key="1">
    <source>
        <dbReference type="SAM" id="MobiDB-lite"/>
    </source>
</evidence>